<reference evidence="2" key="2">
    <citation type="submission" date="2022-08" db="EMBL/GenBank/DDBJ databases">
        <title>Novel sulphate-reducing endosymbionts in the free-living metamonad Anaeramoeba.</title>
        <authorList>
            <person name="Jerlstrom-Hultqvist J."/>
            <person name="Cepicka I."/>
            <person name="Gallot-Lavallee L."/>
            <person name="Salas-Leiva D."/>
            <person name="Curtis B.A."/>
            <person name="Zahonova K."/>
            <person name="Pipaliya S."/>
            <person name="Dacks J."/>
            <person name="Roger A.J."/>
        </authorList>
    </citation>
    <scope>NUCLEOTIDE SEQUENCE</scope>
    <source>
        <strain evidence="2">Busselton2</strain>
    </source>
</reference>
<name>A0AAV7ZZ57_9EUKA</name>
<dbReference type="AlphaFoldDB" id="A0AAV7ZZ57"/>
<protein>
    <submittedName>
        <fullName evidence="2">Uncharacterized protein</fullName>
    </submittedName>
</protein>
<evidence type="ECO:0000256" key="1">
    <source>
        <dbReference type="SAM" id="Coils"/>
    </source>
</evidence>
<comment type="caution">
    <text evidence="2">The sequence shown here is derived from an EMBL/GenBank/DDBJ whole genome shotgun (WGS) entry which is preliminary data.</text>
</comment>
<gene>
    <name evidence="2" type="ORF">M0812_07497</name>
    <name evidence="3" type="ORF">M0813_27132</name>
</gene>
<dbReference type="EMBL" id="JAOAOG010000239">
    <property type="protein sequence ID" value="KAJ6237570.1"/>
    <property type="molecule type" value="Genomic_DNA"/>
</dbReference>
<feature type="coiled-coil region" evidence="1">
    <location>
        <begin position="32"/>
        <end position="59"/>
    </location>
</feature>
<keyword evidence="1" id="KW-0175">Coiled coil</keyword>
<evidence type="ECO:0000313" key="2">
    <source>
        <dbReference type="EMBL" id="KAJ3447269.1"/>
    </source>
</evidence>
<accession>A0AAV7ZZ57</accession>
<sequence length="80" mass="9199">MNNETTLPDPEQTFEQGKSFIKEVKTSFTKFNDEIMNSITGMEKELQQLDKKIIKMAEDSGITKEQLEKGAITIEKEEEN</sequence>
<dbReference type="EMBL" id="JANTQA010000016">
    <property type="protein sequence ID" value="KAJ3447269.1"/>
    <property type="molecule type" value="Genomic_DNA"/>
</dbReference>
<keyword evidence="5" id="KW-1185">Reference proteome</keyword>
<organism evidence="2 4">
    <name type="scientific">Anaeramoeba flamelloides</name>
    <dbReference type="NCBI Taxonomy" id="1746091"/>
    <lineage>
        <taxon>Eukaryota</taxon>
        <taxon>Metamonada</taxon>
        <taxon>Anaeramoebidae</taxon>
        <taxon>Anaeramoeba</taxon>
    </lineage>
</organism>
<reference evidence="3" key="1">
    <citation type="submission" date="2022-08" db="EMBL/GenBank/DDBJ databases">
        <title>Novel sulfate-reducing endosymbionts in the free-living metamonad Anaeramoeba.</title>
        <authorList>
            <person name="Jerlstrom-Hultqvist J."/>
            <person name="Cepicka I."/>
            <person name="Gallot-Lavallee L."/>
            <person name="Salas-Leiva D."/>
            <person name="Curtis B.A."/>
            <person name="Zahonova K."/>
            <person name="Pipaliya S."/>
            <person name="Dacks J."/>
            <person name="Roger A.J."/>
        </authorList>
    </citation>
    <scope>NUCLEOTIDE SEQUENCE</scope>
    <source>
        <strain evidence="3">Schooner1</strain>
    </source>
</reference>
<dbReference type="Proteomes" id="UP001150062">
    <property type="component" value="Unassembled WGS sequence"/>
</dbReference>
<evidence type="ECO:0000313" key="5">
    <source>
        <dbReference type="Proteomes" id="UP001150062"/>
    </source>
</evidence>
<evidence type="ECO:0000313" key="4">
    <source>
        <dbReference type="Proteomes" id="UP001146793"/>
    </source>
</evidence>
<proteinExistence type="predicted"/>
<evidence type="ECO:0000313" key="3">
    <source>
        <dbReference type="EMBL" id="KAJ6237570.1"/>
    </source>
</evidence>
<dbReference type="Proteomes" id="UP001146793">
    <property type="component" value="Unassembled WGS sequence"/>
</dbReference>